<dbReference type="EMBL" id="JAJEQR010000009">
    <property type="protein sequence ID" value="MCC2230233.1"/>
    <property type="molecule type" value="Genomic_DNA"/>
</dbReference>
<organism evidence="4 5">
    <name type="scientific">Hominifimenecus microfluidus</name>
    <dbReference type="NCBI Taxonomy" id="2885348"/>
    <lineage>
        <taxon>Bacteria</taxon>
        <taxon>Bacillati</taxon>
        <taxon>Bacillota</taxon>
        <taxon>Clostridia</taxon>
        <taxon>Lachnospirales</taxon>
        <taxon>Lachnospiraceae</taxon>
        <taxon>Hominifimenecus</taxon>
    </lineage>
</organism>
<dbReference type="PANTHER" id="PTHR33744:SF15">
    <property type="entry name" value="CARBOHYDRATE DIACID REGULATOR"/>
    <property type="match status" value="1"/>
</dbReference>
<dbReference type="InterPro" id="IPR025736">
    <property type="entry name" value="PucR_C-HTH_dom"/>
</dbReference>
<dbReference type="RefSeq" id="WP_308452941.1">
    <property type="nucleotide sequence ID" value="NZ_JAJEQR010000009.1"/>
</dbReference>
<gene>
    <name evidence="4" type="ORF">LKD81_04350</name>
</gene>
<feature type="domain" description="CdaR GGDEF-like" evidence="3">
    <location>
        <begin position="250"/>
        <end position="365"/>
    </location>
</feature>
<comment type="caution">
    <text evidence="4">The sequence shown here is derived from an EMBL/GenBank/DDBJ whole genome shotgun (WGS) entry which is preliminary data.</text>
</comment>
<keyword evidence="5" id="KW-1185">Reference proteome</keyword>
<evidence type="ECO:0000259" key="3">
    <source>
        <dbReference type="Pfam" id="PF17853"/>
    </source>
</evidence>
<dbReference type="InterPro" id="IPR051448">
    <property type="entry name" value="CdaR-like_regulators"/>
</dbReference>
<dbReference type="Pfam" id="PF13556">
    <property type="entry name" value="HTH_30"/>
    <property type="match status" value="1"/>
</dbReference>
<feature type="domain" description="PucR C-terminal helix-turn-helix" evidence="2">
    <location>
        <begin position="417"/>
        <end position="463"/>
    </location>
</feature>
<dbReference type="InterPro" id="IPR042070">
    <property type="entry name" value="PucR_C-HTH_sf"/>
</dbReference>
<protein>
    <submittedName>
        <fullName evidence="4">Helix-turn-helix domain-containing protein</fullName>
    </submittedName>
</protein>
<evidence type="ECO:0000313" key="5">
    <source>
        <dbReference type="Proteomes" id="UP001198182"/>
    </source>
</evidence>
<dbReference type="Gene3D" id="1.10.10.2840">
    <property type="entry name" value="PucR C-terminal helix-turn-helix domain"/>
    <property type="match status" value="1"/>
</dbReference>
<proteinExistence type="inferred from homology"/>
<sequence length="483" mass="56674">MKLSMWMIANRLSSLDIELDIRENAPVILNSARRAYATNCVWVYAEKDYIVCNGEGDIIRFYNIDITQTFEIIQSVFDYFEDWSHQIHLASDEQDYQKVIELAWQVFHNPLVLFDDNSRVLGITKNYRPEELDAEWAYLCRYGYSSLRAVQCIRYQHSNIPFQRHGLQFYTLQGSPIFQYSGYFYGLKFNHIDCGHLNLLAYERPLNRGDHQLLEYIGKMLEPSLGQSLIQDDSSANNVFLNLLFGKLYDEKVLQTQLNYLKWRPEDSYQLALAEVFTQDTQVQQQNDLDLLVQTIRQWAVHCIVMKRDSYILILSNRNLEENRNILELFRGLTQKNPIKIGFSLPSQDLEHTDYLYRQAQAAITYGSLHQPKANIYAFFDYALDFMVDTTSLYDSVRSCLPGVVSLWNQRASGDELLQTLKCYLDHDRSASQTATLMHTHRNTILYRIQKLQDILGCSLEDSYIRDYCRISLRVLELYERQK</sequence>
<evidence type="ECO:0000313" key="4">
    <source>
        <dbReference type="EMBL" id="MCC2230233.1"/>
    </source>
</evidence>
<name>A0AAE3E8T4_9FIRM</name>
<comment type="similarity">
    <text evidence="1">Belongs to the CdaR family.</text>
</comment>
<reference evidence="4" key="1">
    <citation type="submission" date="2021-10" db="EMBL/GenBank/DDBJ databases">
        <title>Anaerobic single-cell dispensing facilitates the cultivation of human gut bacteria.</title>
        <authorList>
            <person name="Afrizal A."/>
        </authorList>
    </citation>
    <scope>NUCLEOTIDE SEQUENCE</scope>
    <source>
        <strain evidence="4">CLA-AA-H215</strain>
    </source>
</reference>
<dbReference type="InterPro" id="IPR041522">
    <property type="entry name" value="CdaR_GGDEF"/>
</dbReference>
<dbReference type="PANTHER" id="PTHR33744">
    <property type="entry name" value="CARBOHYDRATE DIACID REGULATOR"/>
    <property type="match status" value="1"/>
</dbReference>
<accession>A0AAE3E8T4</accession>
<dbReference type="Pfam" id="PF17853">
    <property type="entry name" value="GGDEF_2"/>
    <property type="match status" value="1"/>
</dbReference>
<dbReference type="Proteomes" id="UP001198182">
    <property type="component" value="Unassembled WGS sequence"/>
</dbReference>
<evidence type="ECO:0000256" key="1">
    <source>
        <dbReference type="ARBA" id="ARBA00006754"/>
    </source>
</evidence>
<evidence type="ECO:0000259" key="2">
    <source>
        <dbReference type="Pfam" id="PF13556"/>
    </source>
</evidence>
<dbReference type="AlphaFoldDB" id="A0AAE3E8T4"/>